<dbReference type="PANTHER" id="PTHR36506">
    <property type="entry name" value="PREFLAGELLIN PEPTIDASE"/>
    <property type="match status" value="1"/>
</dbReference>
<keyword evidence="8" id="KW-0378">Hydrolase</keyword>
<evidence type="ECO:0000256" key="3">
    <source>
        <dbReference type="ARBA" id="ARBA00022692"/>
    </source>
</evidence>
<comment type="subcellular location">
    <subcellularLocation>
        <location evidence="1">Cell membrane</location>
        <topology evidence="1">Multi-pass membrane protein</topology>
    </subcellularLocation>
</comment>
<keyword evidence="5 6" id="KW-0472">Membrane</keyword>
<dbReference type="EC" id="3.4.23.43" evidence="8"/>
<dbReference type="EMBL" id="JACIJE010000006">
    <property type="protein sequence ID" value="MBB5690297.1"/>
    <property type="molecule type" value="Genomic_DNA"/>
</dbReference>
<accession>A0A840Y1P8</accession>
<dbReference type="AlphaFoldDB" id="A0A840Y1P8"/>
<evidence type="ECO:0000256" key="4">
    <source>
        <dbReference type="ARBA" id="ARBA00022989"/>
    </source>
</evidence>
<evidence type="ECO:0000256" key="1">
    <source>
        <dbReference type="ARBA" id="ARBA00004651"/>
    </source>
</evidence>
<dbReference type="GO" id="GO:0004190">
    <property type="term" value="F:aspartic-type endopeptidase activity"/>
    <property type="evidence" value="ECO:0007669"/>
    <property type="project" value="UniProtKB-EC"/>
</dbReference>
<reference evidence="8 9" key="1">
    <citation type="submission" date="2020-08" db="EMBL/GenBank/DDBJ databases">
        <title>Genomic Encyclopedia of Type Strains, Phase IV (KMG-IV): sequencing the most valuable type-strain genomes for metagenomic binning, comparative biology and taxonomic classification.</title>
        <authorList>
            <person name="Goeker M."/>
        </authorList>
    </citation>
    <scope>NUCLEOTIDE SEQUENCE [LARGE SCALE GENOMIC DNA]</scope>
    <source>
        <strain evidence="8 9">DSM 25895</strain>
    </source>
</reference>
<name>A0A840Y1P8_9PROT</name>
<dbReference type="GO" id="GO:0005886">
    <property type="term" value="C:plasma membrane"/>
    <property type="evidence" value="ECO:0007669"/>
    <property type="project" value="UniProtKB-SubCell"/>
</dbReference>
<protein>
    <submittedName>
        <fullName evidence="8">Prepilin peptidase CpaA</fullName>
        <ecNumber evidence="8">3.4.23.43</ecNumber>
    </submittedName>
</protein>
<sequence length="173" mass="18158">MRDMTGFLLFQVVAIPLLIFAAARDIATRLIPDEVSIAIAVAGLIGRVMTAGWADAGLSLLIGVALFLLLLPLAARGLLGGGDVKVMSAMAVGLAPHETWLFIVATVFAGGLLGVAYILGRHVVPQPRLAGQASLLRRVLVVEAWRVRRRGPLPYAVAIAVGGILVLTLLPRA</sequence>
<feature type="transmembrane region" description="Helical" evidence="6">
    <location>
        <begin position="153"/>
        <end position="170"/>
    </location>
</feature>
<gene>
    <name evidence="8" type="ORF">FHS88_002430</name>
</gene>
<feature type="transmembrane region" description="Helical" evidence="6">
    <location>
        <begin position="60"/>
        <end position="79"/>
    </location>
</feature>
<proteinExistence type="predicted"/>
<keyword evidence="3 6" id="KW-0812">Transmembrane</keyword>
<evidence type="ECO:0000313" key="8">
    <source>
        <dbReference type="EMBL" id="MBB5690297.1"/>
    </source>
</evidence>
<evidence type="ECO:0000256" key="2">
    <source>
        <dbReference type="ARBA" id="ARBA00022475"/>
    </source>
</evidence>
<feature type="transmembrane region" description="Helical" evidence="6">
    <location>
        <begin position="100"/>
        <end position="119"/>
    </location>
</feature>
<evidence type="ECO:0000313" key="9">
    <source>
        <dbReference type="Proteomes" id="UP000562254"/>
    </source>
</evidence>
<dbReference type="Pfam" id="PF01478">
    <property type="entry name" value="Peptidase_A24"/>
    <property type="match status" value="1"/>
</dbReference>
<evidence type="ECO:0000256" key="5">
    <source>
        <dbReference type="ARBA" id="ARBA00023136"/>
    </source>
</evidence>
<dbReference type="InterPro" id="IPR052218">
    <property type="entry name" value="Preflagellin_Peptidase"/>
</dbReference>
<keyword evidence="9" id="KW-1185">Reference proteome</keyword>
<evidence type="ECO:0000256" key="6">
    <source>
        <dbReference type="SAM" id="Phobius"/>
    </source>
</evidence>
<comment type="caution">
    <text evidence="8">The sequence shown here is derived from an EMBL/GenBank/DDBJ whole genome shotgun (WGS) entry which is preliminary data.</text>
</comment>
<feature type="transmembrane region" description="Helical" evidence="6">
    <location>
        <begin position="6"/>
        <end position="23"/>
    </location>
</feature>
<evidence type="ECO:0000259" key="7">
    <source>
        <dbReference type="Pfam" id="PF01478"/>
    </source>
</evidence>
<keyword evidence="4 6" id="KW-1133">Transmembrane helix</keyword>
<keyword evidence="2" id="KW-1003">Cell membrane</keyword>
<dbReference type="Proteomes" id="UP000562254">
    <property type="component" value="Unassembled WGS sequence"/>
</dbReference>
<organism evidence="8 9">
    <name type="scientific">Neoroseomonas alkaliterrae</name>
    <dbReference type="NCBI Taxonomy" id="1452450"/>
    <lineage>
        <taxon>Bacteria</taxon>
        <taxon>Pseudomonadati</taxon>
        <taxon>Pseudomonadota</taxon>
        <taxon>Alphaproteobacteria</taxon>
        <taxon>Acetobacterales</taxon>
        <taxon>Acetobacteraceae</taxon>
        <taxon>Neoroseomonas</taxon>
    </lineage>
</organism>
<feature type="transmembrane region" description="Helical" evidence="6">
    <location>
        <begin position="35"/>
        <end position="54"/>
    </location>
</feature>
<dbReference type="PANTHER" id="PTHR36506:SF1">
    <property type="entry name" value="PREFLAGELLIN PEPTIDASE"/>
    <property type="match status" value="1"/>
</dbReference>
<feature type="domain" description="Prepilin type IV endopeptidase peptidase" evidence="7">
    <location>
        <begin position="13"/>
        <end position="115"/>
    </location>
</feature>
<dbReference type="Gene3D" id="1.20.120.1220">
    <property type="match status" value="1"/>
</dbReference>
<dbReference type="InterPro" id="IPR000045">
    <property type="entry name" value="Prepilin_IV_endopep_pep"/>
</dbReference>